<reference evidence="1 2" key="1">
    <citation type="journal article" date="2012" name="Stand. Genomic Sci.">
        <title>Complete genome sequence of Pyrobaculum oguniense.</title>
        <authorList>
            <person name="Bernick D.L."/>
            <person name="Karplus K."/>
            <person name="Lui L.M."/>
            <person name="Coker J.K."/>
            <person name="Murphy J.N."/>
            <person name="Chan P.P."/>
            <person name="Cozen A.E."/>
            <person name="Lowe T.M."/>
        </authorList>
    </citation>
    <scope>NUCLEOTIDE SEQUENCE [LARGE SCALE GENOMIC DNA]</scope>
    <source>
        <strain evidence="1 2">TE7</strain>
    </source>
</reference>
<dbReference type="eggNOG" id="arCOG03755">
    <property type="taxonomic scope" value="Archaea"/>
</dbReference>
<proteinExistence type="predicted"/>
<protein>
    <submittedName>
        <fullName evidence="1">PaREP6</fullName>
    </submittedName>
</protein>
<dbReference type="PANTHER" id="PTHR37559">
    <property type="entry name" value="PAREP6 PART 2, AUTHENTIC FRAMESHIFT"/>
    <property type="match status" value="1"/>
</dbReference>
<dbReference type="KEGG" id="pog:Pogu_1941"/>
<dbReference type="AlphaFoldDB" id="H6QCK0"/>
<dbReference type="STRING" id="698757.Pogu_1941"/>
<evidence type="ECO:0000313" key="2">
    <source>
        <dbReference type="Proteomes" id="UP000009062"/>
    </source>
</evidence>
<dbReference type="EMBL" id="CP003316">
    <property type="protein sequence ID" value="AFA39968.1"/>
    <property type="molecule type" value="Genomic_DNA"/>
</dbReference>
<name>H6QCK0_PYROT</name>
<gene>
    <name evidence="1" type="ordered locus">Pogu_1941</name>
</gene>
<sequence length="107" mass="12562">MFYADRGAIRQEIASLVAVFHPGVRYIKWVVEYNVTLEELIEREKEAREIRAREADWEFIKSQPPRLRIALEFYVETGDLYVAAKIAGITVEEFNELRIKARIPHVN</sequence>
<dbReference type="PANTHER" id="PTHR37559:SF1">
    <property type="entry name" value="PAREP6 PART 2, AUTHENTIC FRAMESHIFT"/>
    <property type="match status" value="1"/>
</dbReference>
<dbReference type="Proteomes" id="UP000009062">
    <property type="component" value="Chromosome"/>
</dbReference>
<organism evidence="1 2">
    <name type="scientific">Pyrobaculum oguniense (strain DSM 13380 / JCM 10595 / TE7)</name>
    <dbReference type="NCBI Taxonomy" id="698757"/>
    <lineage>
        <taxon>Archaea</taxon>
        <taxon>Thermoproteota</taxon>
        <taxon>Thermoprotei</taxon>
        <taxon>Thermoproteales</taxon>
        <taxon>Thermoproteaceae</taxon>
        <taxon>Pyrobaculum</taxon>
    </lineage>
</organism>
<dbReference type="HOGENOM" id="CLU_2204215_0_0_2"/>
<accession>H6QCK0</accession>
<keyword evidence="2" id="KW-1185">Reference proteome</keyword>
<evidence type="ECO:0000313" key="1">
    <source>
        <dbReference type="EMBL" id="AFA39968.1"/>
    </source>
</evidence>